<dbReference type="InterPro" id="IPR050090">
    <property type="entry name" value="Tyrosine_recombinase_XerCD"/>
</dbReference>
<dbReference type="InterPro" id="IPR044068">
    <property type="entry name" value="CB"/>
</dbReference>
<dbReference type="PANTHER" id="PTHR30349:SF41">
    <property type="entry name" value="INTEGRASE_RECOMBINASE PROTEIN MJ0367-RELATED"/>
    <property type="match status" value="1"/>
</dbReference>
<feature type="domain" description="Tyr recombinase" evidence="6">
    <location>
        <begin position="109"/>
        <end position="323"/>
    </location>
</feature>
<dbReference type="Pfam" id="PF00589">
    <property type="entry name" value="Phage_integrase"/>
    <property type="match status" value="1"/>
</dbReference>
<feature type="domain" description="Core-binding (CB)" evidence="7">
    <location>
        <begin position="1"/>
        <end position="83"/>
    </location>
</feature>
<dbReference type="Proteomes" id="UP000277326">
    <property type="component" value="Unassembled WGS sequence"/>
</dbReference>
<feature type="region of interest" description="Disordered" evidence="5">
    <location>
        <begin position="1"/>
        <end position="23"/>
    </location>
</feature>
<dbReference type="InterPro" id="IPR013762">
    <property type="entry name" value="Integrase-like_cat_sf"/>
</dbReference>
<comment type="caution">
    <text evidence="8">The sequence shown here is derived from an EMBL/GenBank/DDBJ whole genome shotgun (WGS) entry which is preliminary data.</text>
</comment>
<keyword evidence="2 4" id="KW-0238">DNA-binding</keyword>
<keyword evidence="1" id="KW-0229">DNA integration</keyword>
<name>A0A3M0CQF0_9EURY</name>
<dbReference type="InterPro" id="IPR011010">
    <property type="entry name" value="DNA_brk_join_enz"/>
</dbReference>
<dbReference type="GO" id="GO:0006310">
    <property type="term" value="P:DNA recombination"/>
    <property type="evidence" value="ECO:0007669"/>
    <property type="project" value="UniProtKB-KW"/>
</dbReference>
<dbReference type="PROSITE" id="PS51900">
    <property type="entry name" value="CB"/>
    <property type="match status" value="1"/>
</dbReference>
<dbReference type="SUPFAM" id="SSF56349">
    <property type="entry name" value="DNA breaking-rejoining enzymes"/>
    <property type="match status" value="1"/>
</dbReference>
<sequence length="331" mass="37967">MPQAAMEDWLDVQSDSSSPGTVGSYRRRVRQFVEWCAEEGIMNLNDLRGQDIKAYRDHRRPRLNDTSLKNELRTVRQFLQFAVAMEAVEPALPEAISQVIPSLTKGEESSDTMIEREQVHAILDYLDDYHYASRDHALFILLWDTGARISGVRALDVDDFDPAERTVTFRNRPESDTRLKNGASSERMNVLSERTVDVLSDYIRNKRSAKTDDYGREPLFTTRFGRASKQWVRRTTYRLTQPCFYSGCPHDEDPETCQYREHSHLSKCPSSLSPHPIRTGRITDLRNRGVRISHVAGRVDAIPETIRVYYDKPDLGQNLDRRSGAISDTGL</sequence>
<dbReference type="InterPro" id="IPR004107">
    <property type="entry name" value="Integrase_SAM-like_N"/>
</dbReference>
<dbReference type="EMBL" id="REFS01000009">
    <property type="protein sequence ID" value="RMB09056.1"/>
    <property type="molecule type" value="Genomic_DNA"/>
</dbReference>
<evidence type="ECO:0000313" key="9">
    <source>
        <dbReference type="Proteomes" id="UP000277326"/>
    </source>
</evidence>
<dbReference type="Pfam" id="PF02899">
    <property type="entry name" value="Phage_int_SAM_1"/>
    <property type="match status" value="1"/>
</dbReference>
<evidence type="ECO:0000256" key="2">
    <source>
        <dbReference type="ARBA" id="ARBA00023125"/>
    </source>
</evidence>
<evidence type="ECO:0000313" key="8">
    <source>
        <dbReference type="EMBL" id="RMB09056.1"/>
    </source>
</evidence>
<keyword evidence="3" id="KW-0233">DNA recombination</keyword>
<reference evidence="8 9" key="1">
    <citation type="journal article" date="2015" name="Stand. Genomic Sci.">
        <title>Genomic Encyclopedia of Bacterial and Archaeal Type Strains, Phase III: the genomes of soil and plant-associated and newly described type strains.</title>
        <authorList>
            <person name="Whitman W.B."/>
            <person name="Woyke T."/>
            <person name="Klenk H.P."/>
            <person name="Zhou Y."/>
            <person name="Lilburn T.G."/>
            <person name="Beck B.J."/>
            <person name="De Vos P."/>
            <person name="Vandamme P."/>
            <person name="Eisen J.A."/>
            <person name="Garrity G."/>
            <person name="Hugenholtz P."/>
            <person name="Kyrpides N.C."/>
        </authorList>
    </citation>
    <scope>NUCLEOTIDE SEQUENCE [LARGE SCALE GENOMIC DNA]</scope>
    <source>
        <strain evidence="8 9">CGMCC 1.10124</strain>
    </source>
</reference>
<accession>A0A3M0CQF0</accession>
<evidence type="ECO:0000256" key="4">
    <source>
        <dbReference type="PROSITE-ProRule" id="PRU01248"/>
    </source>
</evidence>
<dbReference type="AlphaFoldDB" id="A0A3M0CQF0"/>
<dbReference type="Gene3D" id="1.10.443.10">
    <property type="entry name" value="Intergrase catalytic core"/>
    <property type="match status" value="1"/>
</dbReference>
<evidence type="ECO:0000256" key="5">
    <source>
        <dbReference type="SAM" id="MobiDB-lite"/>
    </source>
</evidence>
<dbReference type="InterPro" id="IPR010998">
    <property type="entry name" value="Integrase_recombinase_N"/>
</dbReference>
<evidence type="ECO:0000259" key="6">
    <source>
        <dbReference type="PROSITE" id="PS51898"/>
    </source>
</evidence>
<dbReference type="PROSITE" id="PS51898">
    <property type="entry name" value="TYR_RECOMBINASE"/>
    <property type="match status" value="1"/>
</dbReference>
<dbReference type="GO" id="GO:0015074">
    <property type="term" value="P:DNA integration"/>
    <property type="evidence" value="ECO:0007669"/>
    <property type="project" value="UniProtKB-KW"/>
</dbReference>
<dbReference type="PANTHER" id="PTHR30349">
    <property type="entry name" value="PHAGE INTEGRASE-RELATED"/>
    <property type="match status" value="1"/>
</dbReference>
<dbReference type="Gene3D" id="1.10.150.130">
    <property type="match status" value="1"/>
</dbReference>
<proteinExistence type="predicted"/>
<dbReference type="InterPro" id="IPR002104">
    <property type="entry name" value="Integrase_catalytic"/>
</dbReference>
<evidence type="ECO:0000256" key="3">
    <source>
        <dbReference type="ARBA" id="ARBA00023172"/>
    </source>
</evidence>
<dbReference type="CDD" id="cd00397">
    <property type="entry name" value="DNA_BRE_C"/>
    <property type="match status" value="1"/>
</dbReference>
<protein>
    <submittedName>
        <fullName evidence="8">Site-specific recombinase XerD</fullName>
    </submittedName>
</protein>
<evidence type="ECO:0000259" key="7">
    <source>
        <dbReference type="PROSITE" id="PS51900"/>
    </source>
</evidence>
<gene>
    <name evidence="8" type="ORF">ATH50_3426</name>
</gene>
<organism evidence="8 9">
    <name type="scientific">Haloplanus aerogenes</name>
    <dbReference type="NCBI Taxonomy" id="660522"/>
    <lineage>
        <taxon>Archaea</taxon>
        <taxon>Methanobacteriati</taxon>
        <taxon>Methanobacteriota</taxon>
        <taxon>Stenosarchaea group</taxon>
        <taxon>Halobacteria</taxon>
        <taxon>Halobacteriales</taxon>
        <taxon>Haloferacaceae</taxon>
        <taxon>Haloplanus</taxon>
    </lineage>
</organism>
<evidence type="ECO:0000256" key="1">
    <source>
        <dbReference type="ARBA" id="ARBA00022908"/>
    </source>
</evidence>
<dbReference type="GO" id="GO:0003677">
    <property type="term" value="F:DNA binding"/>
    <property type="evidence" value="ECO:0007669"/>
    <property type="project" value="UniProtKB-UniRule"/>
</dbReference>